<name>A0A1F4UF04_UNCW3</name>
<dbReference type="InterPro" id="IPR013229">
    <property type="entry name" value="PEGA"/>
</dbReference>
<dbReference type="AlphaFoldDB" id="A0A1F4UF04"/>
<dbReference type="Proteomes" id="UP000177025">
    <property type="component" value="Unassembled WGS sequence"/>
</dbReference>
<dbReference type="Pfam" id="PF14326">
    <property type="entry name" value="DUF4384"/>
    <property type="match status" value="1"/>
</dbReference>
<sequence>MFGILLLALTTISNGPLIEAWVDHEDGIYQTGEPLRISFRTDQDCYVAVYSIEVGGRESRLFPPDEDDGWVKANRTYQLPPEKANFDYIVSGPEGVETIIILASSEKPPMLEDDAALISRETIEIYIEEPEPARLRIITTPKYGQIFITEAQSGDGEYIGKAPRTLTIRPGEYIIEIRKYGYRTLERRIWLDPGEHRRIFVKLFPY</sequence>
<dbReference type="Pfam" id="PF08308">
    <property type="entry name" value="PEGA"/>
    <property type="match status" value="1"/>
</dbReference>
<evidence type="ECO:0000313" key="4">
    <source>
        <dbReference type="Proteomes" id="UP000177025"/>
    </source>
</evidence>
<evidence type="ECO:0000259" key="1">
    <source>
        <dbReference type="Pfam" id="PF08308"/>
    </source>
</evidence>
<evidence type="ECO:0000259" key="2">
    <source>
        <dbReference type="Pfam" id="PF14326"/>
    </source>
</evidence>
<feature type="domain" description="DUF4384" evidence="2">
    <location>
        <begin position="29"/>
        <end position="106"/>
    </location>
</feature>
<dbReference type="PANTHER" id="PTHR36194:SF1">
    <property type="entry name" value="S-LAYER-LIKE PROTEIN"/>
    <property type="match status" value="1"/>
</dbReference>
<proteinExistence type="predicted"/>
<protein>
    <recommendedName>
        <fullName evidence="5">PEGA domain-containing protein</fullName>
    </recommendedName>
</protein>
<evidence type="ECO:0000313" key="3">
    <source>
        <dbReference type="EMBL" id="OGC43501.1"/>
    </source>
</evidence>
<evidence type="ECO:0008006" key="5">
    <source>
        <dbReference type="Google" id="ProtNLM"/>
    </source>
</evidence>
<feature type="domain" description="PEGA" evidence="1">
    <location>
        <begin position="155"/>
        <end position="203"/>
    </location>
</feature>
<comment type="caution">
    <text evidence="3">The sequence shown here is derived from an EMBL/GenBank/DDBJ whole genome shotgun (WGS) entry which is preliminary data.</text>
</comment>
<accession>A0A1F4UF04</accession>
<dbReference type="PANTHER" id="PTHR36194">
    <property type="entry name" value="S-LAYER-LIKE PROTEIN"/>
    <property type="match status" value="1"/>
</dbReference>
<dbReference type="InterPro" id="IPR025493">
    <property type="entry name" value="DUF4384"/>
</dbReference>
<reference evidence="3 4" key="1">
    <citation type="journal article" date="2016" name="Nat. Commun.">
        <title>Thousands of microbial genomes shed light on interconnected biogeochemical processes in an aquifer system.</title>
        <authorList>
            <person name="Anantharaman K."/>
            <person name="Brown C.T."/>
            <person name="Hug L.A."/>
            <person name="Sharon I."/>
            <person name="Castelle C.J."/>
            <person name="Probst A.J."/>
            <person name="Thomas B.C."/>
            <person name="Singh A."/>
            <person name="Wilkins M.J."/>
            <person name="Karaoz U."/>
            <person name="Brodie E.L."/>
            <person name="Williams K.H."/>
            <person name="Hubbard S.S."/>
            <person name="Banfield J.F."/>
        </authorList>
    </citation>
    <scope>NUCLEOTIDE SEQUENCE [LARGE SCALE GENOMIC DNA]</scope>
</reference>
<gene>
    <name evidence="3" type="ORF">A2Y85_04290</name>
</gene>
<dbReference type="EMBL" id="MEUM01000018">
    <property type="protein sequence ID" value="OGC43501.1"/>
    <property type="molecule type" value="Genomic_DNA"/>
</dbReference>
<organism evidence="3 4">
    <name type="scientific">candidate division WOR-3 bacterium RBG_13_43_14</name>
    <dbReference type="NCBI Taxonomy" id="1802590"/>
    <lineage>
        <taxon>Bacteria</taxon>
        <taxon>Bacteria division WOR-3</taxon>
    </lineage>
</organism>